<dbReference type="RefSeq" id="XP_009044129.1">
    <property type="nucleotide sequence ID" value="XM_009045881.1"/>
</dbReference>
<proteinExistence type="predicted"/>
<feature type="signal peptide" evidence="1">
    <location>
        <begin position="1"/>
        <end position="17"/>
    </location>
</feature>
<dbReference type="AlphaFoldDB" id="V4AN42"/>
<name>V4AN42_LOTGI</name>
<organism evidence="3 4">
    <name type="scientific">Lottia gigantea</name>
    <name type="common">Giant owl limpet</name>
    <dbReference type="NCBI Taxonomy" id="225164"/>
    <lineage>
        <taxon>Eukaryota</taxon>
        <taxon>Metazoa</taxon>
        <taxon>Spiralia</taxon>
        <taxon>Lophotrochozoa</taxon>
        <taxon>Mollusca</taxon>
        <taxon>Gastropoda</taxon>
        <taxon>Patellogastropoda</taxon>
        <taxon>Lottioidea</taxon>
        <taxon>Lottiidae</taxon>
        <taxon>Lottia</taxon>
    </lineage>
</organism>
<dbReference type="OMA" id="IEMGTIN"/>
<evidence type="ECO:0000259" key="2">
    <source>
        <dbReference type="Pfam" id="PF22494"/>
    </source>
</evidence>
<dbReference type="InterPro" id="IPR055188">
    <property type="entry name" value="Choice_anch_I"/>
</dbReference>
<dbReference type="KEGG" id="lgi:LOTGIDRAFT_228108"/>
<feature type="domain" description="Choice-of-anchor I" evidence="2">
    <location>
        <begin position="154"/>
        <end position="497"/>
    </location>
</feature>
<dbReference type="PANTHER" id="PTHR46928">
    <property type="entry name" value="MESENCHYME-SPECIFIC CELL SURFACE GLYCOPROTEIN"/>
    <property type="match status" value="1"/>
</dbReference>
<protein>
    <recommendedName>
        <fullName evidence="2">Choice-of-anchor I domain-containing protein</fullName>
    </recommendedName>
</protein>
<feature type="chain" id="PRO_5004718785" description="Choice-of-anchor I domain-containing protein" evidence="1">
    <location>
        <begin position="18"/>
        <end position="562"/>
    </location>
</feature>
<evidence type="ECO:0000313" key="3">
    <source>
        <dbReference type="EMBL" id="ESP05584.1"/>
    </source>
</evidence>
<dbReference type="HOGENOM" id="CLU_020353_1_0_1"/>
<evidence type="ECO:0000313" key="4">
    <source>
        <dbReference type="Proteomes" id="UP000030746"/>
    </source>
</evidence>
<accession>V4AN42</accession>
<gene>
    <name evidence="3" type="ORF">LOTGIDRAFT_228108</name>
</gene>
<dbReference type="GeneID" id="20247545"/>
<sequence length="562" mass="61536">MFGPVSLLVLGLAATQALLVVNQTSSLRLENQNGQKNLFMGLADAMALDTDQNLLYVVGGNTDMLNVVDVSLKDNLRLYFQKHFSAVSDGIPLSVAVCRFSGLNQLARLAIGFANREKTYEGHIEVFDLLTAGASNPQLVIRENIAVQPDPTSLKFNEECDQIVVACAGEAGGRNDPKVFVDPVGHVDLVQLNPLGGYTVHRLNFAANNSAVRQVYNNYNDINQGLANDLEPEIIAFGSNNTAYVICQENNAVGGFDTTRVNTDIQLYDMGTKDFSMYDVDTSDADLNDSPNGDGINLQRRNIQAFYQPGDMKVFQHNGEDYLLTADTGAQKQFTAVEQGVDFTESKRGRQFDANELNTNALGSATVDDLRDNARLGRLYLSNLQQKLDGFDDVITNTYTSLRMYGARGFSIWRPSDLSQTYHSGGEFEYQMKETYPSLFNGDIVGGNRVPTQDTDTRSDDKGPEPTAIATGMVNGKRIAVIGSGRTGTLFVYIIEPDSANLPVGRFQSIFRPGDANDNWTNLWNQDRAGHPRITAMEIIGTDLYVLGGATGTVNVYSLNDI</sequence>
<dbReference type="SUPFAM" id="SSF101908">
    <property type="entry name" value="Putative isomerase YbhE"/>
    <property type="match status" value="1"/>
</dbReference>
<dbReference type="PANTHER" id="PTHR46928:SF1">
    <property type="entry name" value="MESENCHYME-SPECIFIC CELL SURFACE GLYCOPROTEIN"/>
    <property type="match status" value="1"/>
</dbReference>
<dbReference type="EMBL" id="KB199650">
    <property type="protein sequence ID" value="ESP05584.1"/>
    <property type="molecule type" value="Genomic_DNA"/>
</dbReference>
<keyword evidence="4" id="KW-1185">Reference proteome</keyword>
<dbReference type="InterPro" id="IPR052956">
    <property type="entry name" value="Mesenchyme-surface_protein"/>
</dbReference>
<dbReference type="Proteomes" id="UP000030746">
    <property type="component" value="Unassembled WGS sequence"/>
</dbReference>
<dbReference type="CTD" id="20247545"/>
<keyword evidence="1" id="KW-0732">Signal</keyword>
<evidence type="ECO:0000256" key="1">
    <source>
        <dbReference type="SAM" id="SignalP"/>
    </source>
</evidence>
<dbReference type="Pfam" id="PF22494">
    <property type="entry name" value="choice_anch_I"/>
    <property type="match status" value="1"/>
</dbReference>
<reference evidence="3 4" key="1">
    <citation type="journal article" date="2013" name="Nature">
        <title>Insights into bilaterian evolution from three spiralian genomes.</title>
        <authorList>
            <person name="Simakov O."/>
            <person name="Marletaz F."/>
            <person name="Cho S.J."/>
            <person name="Edsinger-Gonzales E."/>
            <person name="Havlak P."/>
            <person name="Hellsten U."/>
            <person name="Kuo D.H."/>
            <person name="Larsson T."/>
            <person name="Lv J."/>
            <person name="Arendt D."/>
            <person name="Savage R."/>
            <person name="Osoegawa K."/>
            <person name="de Jong P."/>
            <person name="Grimwood J."/>
            <person name="Chapman J.A."/>
            <person name="Shapiro H."/>
            <person name="Aerts A."/>
            <person name="Otillar R.P."/>
            <person name="Terry A.Y."/>
            <person name="Boore J.L."/>
            <person name="Grigoriev I.V."/>
            <person name="Lindberg D.R."/>
            <person name="Seaver E.C."/>
            <person name="Weisblat D.A."/>
            <person name="Putnam N.H."/>
            <person name="Rokhsar D.S."/>
        </authorList>
    </citation>
    <scope>NUCLEOTIDE SEQUENCE [LARGE SCALE GENOMIC DNA]</scope>
</reference>
<dbReference type="OrthoDB" id="6068742at2759"/>